<accession>A0A4R2EQ67</accession>
<dbReference type="Proteomes" id="UP000294830">
    <property type="component" value="Unassembled WGS sequence"/>
</dbReference>
<dbReference type="EC" id="5.4.4.2" evidence="3"/>
<evidence type="ECO:0000256" key="5">
    <source>
        <dbReference type="ARBA" id="ARBA00041564"/>
    </source>
</evidence>
<dbReference type="NCBIfam" id="TIGR00543">
    <property type="entry name" value="isochor_syn"/>
    <property type="match status" value="1"/>
</dbReference>
<dbReference type="SUPFAM" id="SSF56322">
    <property type="entry name" value="ADC synthase"/>
    <property type="match status" value="1"/>
</dbReference>
<dbReference type="InterPro" id="IPR004561">
    <property type="entry name" value="IsoChor_synthase"/>
</dbReference>
<dbReference type="GO" id="GO:0008909">
    <property type="term" value="F:isochorismate synthase activity"/>
    <property type="evidence" value="ECO:0007669"/>
    <property type="project" value="UniProtKB-EC"/>
</dbReference>
<dbReference type="OrthoDB" id="9806579at2"/>
<evidence type="ECO:0000259" key="6">
    <source>
        <dbReference type="Pfam" id="PF00425"/>
    </source>
</evidence>
<keyword evidence="8" id="KW-1185">Reference proteome</keyword>
<evidence type="ECO:0000313" key="8">
    <source>
        <dbReference type="Proteomes" id="UP000294830"/>
    </source>
</evidence>
<comment type="similarity">
    <text evidence="2">Belongs to the isochorismate synthase family.</text>
</comment>
<keyword evidence="4" id="KW-0413">Isomerase</keyword>
<dbReference type="Pfam" id="PF00425">
    <property type="entry name" value="Chorismate_bind"/>
    <property type="match status" value="1"/>
</dbReference>
<name>A0A4R2EQ67_9BACT</name>
<dbReference type="EMBL" id="SLWB01000003">
    <property type="protein sequence ID" value="TCN70527.1"/>
    <property type="molecule type" value="Genomic_DNA"/>
</dbReference>
<dbReference type="RefSeq" id="WP_131838397.1">
    <property type="nucleotide sequence ID" value="NZ_SLWB01000003.1"/>
</dbReference>
<proteinExistence type="inferred from homology"/>
<sequence>MSIVPTQYARLLDELIARGIAFACYFLPFNAKPTLIVENNEPAELLSYGDLDGENGFVFAPFTISNEKPLLLFRSKNIYSGFVDDISMPISGVAVNGNNSAYSTTQELYDSTFRCFMDLLKSGRFAKLVLSRKLVIDRHIKSIGKVFLNANKAYPSAFTYLVNAPKSGLWLGATPELLLKGDGDSFQTVALAGTMPVSGDSTDYSWSEKDCEEQQLVADYISDRLALCGVANVEKNGPITIKAGNIVHLKTTFKFATDGNIGVGRLVDTLHPTPAVCGLPKEEARQYIIETEQHNREYYTGFAGIVSSNKETELYVNLRCMKVEAQQLSLFAGGGITAKSEGEREWKETNHKLRTLQSIIEADY</sequence>
<comment type="catalytic activity">
    <reaction evidence="1">
        <text>chorismate = isochorismate</text>
        <dbReference type="Rhea" id="RHEA:18985"/>
        <dbReference type="ChEBI" id="CHEBI:29748"/>
        <dbReference type="ChEBI" id="CHEBI:29780"/>
        <dbReference type="EC" id="5.4.4.2"/>
    </reaction>
</comment>
<gene>
    <name evidence="7" type="ORF">CLV25_10342</name>
</gene>
<dbReference type="InterPro" id="IPR005801">
    <property type="entry name" value="ADC_synthase"/>
</dbReference>
<evidence type="ECO:0000256" key="3">
    <source>
        <dbReference type="ARBA" id="ARBA00012824"/>
    </source>
</evidence>
<evidence type="ECO:0000313" key="7">
    <source>
        <dbReference type="EMBL" id="TCN70527.1"/>
    </source>
</evidence>
<dbReference type="InterPro" id="IPR015890">
    <property type="entry name" value="Chorismate_C"/>
</dbReference>
<evidence type="ECO:0000256" key="1">
    <source>
        <dbReference type="ARBA" id="ARBA00000799"/>
    </source>
</evidence>
<comment type="caution">
    <text evidence="7">The sequence shown here is derived from an EMBL/GenBank/DDBJ whole genome shotgun (WGS) entry which is preliminary data.</text>
</comment>
<reference evidence="7 8" key="1">
    <citation type="submission" date="2019-03" db="EMBL/GenBank/DDBJ databases">
        <title>Genomic Encyclopedia of Archaeal and Bacterial Type Strains, Phase II (KMG-II): from individual species to whole genera.</title>
        <authorList>
            <person name="Goeker M."/>
        </authorList>
    </citation>
    <scope>NUCLEOTIDE SEQUENCE [LARGE SCALE GENOMIC DNA]</scope>
    <source>
        <strain evidence="7 8">RL-C</strain>
    </source>
</reference>
<dbReference type="Gene3D" id="3.60.120.10">
    <property type="entry name" value="Anthranilate synthase"/>
    <property type="match status" value="1"/>
</dbReference>
<dbReference type="PANTHER" id="PTHR42839:SF2">
    <property type="entry name" value="ISOCHORISMATE SYNTHASE ENTC"/>
    <property type="match status" value="1"/>
</dbReference>
<evidence type="ECO:0000256" key="2">
    <source>
        <dbReference type="ARBA" id="ARBA00005297"/>
    </source>
</evidence>
<feature type="domain" description="Chorismate-utilising enzyme C-terminal" evidence="6">
    <location>
        <begin position="106"/>
        <end position="352"/>
    </location>
</feature>
<dbReference type="AlphaFoldDB" id="A0A4R2EQ67"/>
<evidence type="ECO:0000256" key="4">
    <source>
        <dbReference type="ARBA" id="ARBA00023235"/>
    </source>
</evidence>
<dbReference type="PANTHER" id="PTHR42839">
    <property type="entry name" value="ISOCHORISMATE SYNTHASE ENTC"/>
    <property type="match status" value="1"/>
</dbReference>
<protein>
    <recommendedName>
        <fullName evidence="3">isochorismate synthase</fullName>
        <ecNumber evidence="3">5.4.4.2</ecNumber>
    </recommendedName>
    <alternativeName>
        <fullName evidence="5">Isochorismate mutase</fullName>
    </alternativeName>
</protein>
<organism evidence="7 8">
    <name type="scientific">Acetobacteroides hydrogenigenes</name>
    <dbReference type="NCBI Taxonomy" id="979970"/>
    <lineage>
        <taxon>Bacteria</taxon>
        <taxon>Pseudomonadati</taxon>
        <taxon>Bacteroidota</taxon>
        <taxon>Bacteroidia</taxon>
        <taxon>Bacteroidales</taxon>
        <taxon>Rikenellaceae</taxon>
        <taxon>Acetobacteroides</taxon>
    </lineage>
</organism>